<dbReference type="PROSITE" id="PS51257">
    <property type="entry name" value="PROKAR_LIPOPROTEIN"/>
    <property type="match status" value="1"/>
</dbReference>
<keyword evidence="1" id="KW-0732">Signal</keyword>
<evidence type="ECO:0000313" key="3">
    <source>
        <dbReference type="Proteomes" id="UP001370348"/>
    </source>
</evidence>
<evidence type="ECO:0000313" key="2">
    <source>
        <dbReference type="EMBL" id="WXB16677.1"/>
    </source>
</evidence>
<organism evidence="2 3">
    <name type="scientific">Pendulispora albinea</name>
    <dbReference type="NCBI Taxonomy" id="2741071"/>
    <lineage>
        <taxon>Bacteria</taxon>
        <taxon>Pseudomonadati</taxon>
        <taxon>Myxococcota</taxon>
        <taxon>Myxococcia</taxon>
        <taxon>Myxococcales</taxon>
        <taxon>Sorangiineae</taxon>
        <taxon>Pendulisporaceae</taxon>
        <taxon>Pendulispora</taxon>
    </lineage>
</organism>
<dbReference type="Proteomes" id="UP001370348">
    <property type="component" value="Chromosome"/>
</dbReference>
<feature type="signal peptide" evidence="1">
    <location>
        <begin position="1"/>
        <end position="25"/>
    </location>
</feature>
<feature type="chain" id="PRO_5045073803" description="Lipoprotein" evidence="1">
    <location>
        <begin position="26"/>
        <end position="186"/>
    </location>
</feature>
<sequence length="186" mass="19818">MLVSRCAPPPRMIAAAVILSGCASAGPYGHSATYAPLAEEESAAAGVRDYDPLSYARDPGGWRKHKSSLFGVVTARAPGAGGATYVTVTVRRLEPKNRCERAGSDDTCRVTVTDRDFGAVHALVRLKPEDDMGTQALGAGSLVRVIGTFGQDVDAGDGGPILRADYYRHWPRGQYVTRANLDETRP</sequence>
<dbReference type="EMBL" id="CP089984">
    <property type="protein sequence ID" value="WXB16677.1"/>
    <property type="molecule type" value="Genomic_DNA"/>
</dbReference>
<keyword evidence="3" id="KW-1185">Reference proteome</keyword>
<accession>A0ABZ2M540</accession>
<proteinExistence type="predicted"/>
<gene>
    <name evidence="2" type="ORF">LZC94_05215</name>
</gene>
<protein>
    <recommendedName>
        <fullName evidence="4">Lipoprotein</fullName>
    </recommendedName>
</protein>
<dbReference type="RefSeq" id="WP_394826304.1">
    <property type="nucleotide sequence ID" value="NZ_CP089984.1"/>
</dbReference>
<evidence type="ECO:0000256" key="1">
    <source>
        <dbReference type="SAM" id="SignalP"/>
    </source>
</evidence>
<evidence type="ECO:0008006" key="4">
    <source>
        <dbReference type="Google" id="ProtNLM"/>
    </source>
</evidence>
<reference evidence="2 3" key="1">
    <citation type="submission" date="2021-12" db="EMBL/GenBank/DDBJ databases">
        <title>Discovery of the Pendulisporaceae a myxobacterial family with distinct sporulation behavior and unique specialized metabolism.</title>
        <authorList>
            <person name="Garcia R."/>
            <person name="Popoff A."/>
            <person name="Bader C.D."/>
            <person name="Loehr J."/>
            <person name="Walesch S."/>
            <person name="Walt C."/>
            <person name="Boldt J."/>
            <person name="Bunk B."/>
            <person name="Haeckl F.J.F.P.J."/>
            <person name="Gunesch A.P."/>
            <person name="Birkelbach J."/>
            <person name="Nuebel U."/>
            <person name="Pietschmann T."/>
            <person name="Bach T."/>
            <person name="Mueller R."/>
        </authorList>
    </citation>
    <scope>NUCLEOTIDE SEQUENCE [LARGE SCALE GENOMIC DNA]</scope>
    <source>
        <strain evidence="2 3">MSr11954</strain>
    </source>
</reference>
<name>A0ABZ2M540_9BACT</name>